<sequence length="360" mass="40381">MDMKDVLCMNTGEGESSYLLNSKFTNVTAIKSIPTLKRAIESLFKEESPPFEHLLNVADLGCASGSTSNTIMPTVVQTVVNKCRELNHKIPEFQFYLNDLPSNDFNTLFKGLNGFVGSGGEEFENTSCLVMGAPGSFHGRLFPLNTIHLVYSNYSVHWLSKVPDLRDEKGNPINKGTFYISKTSPSGVREAYLAQFQKDFTLFLKSRAEEMVSNGRVVLVLHGRLSQDFSCEKELQLPWLILSQAISRLVSKGLIDEEKLDSFEVPYYTPSVQEVKELVEGEGSYAVELMETFTIRIGARNEGIWSDARGFGNNLRSITETMISHHFGPQILDELYDEIQDLPLQDFATQCSFVVGLKRN</sequence>
<dbReference type="EMBL" id="BK008796">
    <property type="protein sequence ID" value="DAA64605.1"/>
    <property type="molecule type" value="mRNA"/>
</dbReference>
<dbReference type="GO" id="GO:0102741">
    <property type="term" value="F:caffeine synthase activity"/>
    <property type="evidence" value="ECO:0007669"/>
    <property type="project" value="UniProtKB-EC"/>
</dbReference>
<proteinExistence type="evidence at transcript level"/>
<dbReference type="AlphaFoldDB" id="A0A061DEC0"/>
<dbReference type="GO" id="GO:0032259">
    <property type="term" value="P:methylation"/>
    <property type="evidence" value="ECO:0007669"/>
    <property type="project" value="UniProtKB-KW"/>
</dbReference>
<dbReference type="Gene3D" id="3.40.50.150">
    <property type="entry name" value="Vaccinia Virus protein VP39"/>
    <property type="match status" value="1"/>
</dbReference>
<keyword evidence="2 5" id="KW-0808">Transferase</keyword>
<reference evidence="5" key="1">
    <citation type="journal article" date="2014" name="Phytochemistry">
        <title>Molecular and biochemical characterization of caffeine synthase and purine alkaloid concentration in guarana fruit.</title>
        <authorList>
            <person name="Schimpl F.C."/>
            <person name="Kiyota E."/>
            <person name="Mayer J.L."/>
            <person name="Goncalves J.F."/>
            <person name="da Silva J.F."/>
            <person name="Mazzafera P."/>
        </authorList>
    </citation>
    <scope>NUCLEOTIDE SEQUENCE</scope>
</reference>
<keyword evidence="3" id="KW-0479">Metal-binding</keyword>
<keyword evidence="4" id="KW-0460">Magnesium</keyword>
<dbReference type="InterPro" id="IPR029063">
    <property type="entry name" value="SAM-dependent_MTases_sf"/>
</dbReference>
<accession>A0A061DEC0</accession>
<dbReference type="InterPro" id="IPR042086">
    <property type="entry name" value="MeTrfase_capping"/>
</dbReference>
<dbReference type="GO" id="GO:0046872">
    <property type="term" value="F:metal ion binding"/>
    <property type="evidence" value="ECO:0007669"/>
    <property type="project" value="UniProtKB-KW"/>
</dbReference>
<evidence type="ECO:0000256" key="2">
    <source>
        <dbReference type="ARBA" id="ARBA00022679"/>
    </source>
</evidence>
<dbReference type="BRENDA" id="2.1.1.160">
    <property type="organism ID" value="17185"/>
</dbReference>
<evidence type="ECO:0000256" key="3">
    <source>
        <dbReference type="ARBA" id="ARBA00022723"/>
    </source>
</evidence>
<dbReference type="PANTHER" id="PTHR31009">
    <property type="entry name" value="S-ADENOSYL-L-METHIONINE:CARBOXYL METHYLTRANSFERASE FAMILY PROTEIN"/>
    <property type="match status" value="1"/>
</dbReference>
<organism evidence="5">
    <name type="scientific">Paullinia cupana var. sorbilis</name>
    <dbReference type="NCBI Taxonomy" id="392746"/>
    <lineage>
        <taxon>Eukaryota</taxon>
        <taxon>Viridiplantae</taxon>
        <taxon>Streptophyta</taxon>
        <taxon>Embryophyta</taxon>
        <taxon>Tracheophyta</taxon>
        <taxon>Spermatophyta</taxon>
        <taxon>Magnoliopsida</taxon>
        <taxon>eudicotyledons</taxon>
        <taxon>Gunneridae</taxon>
        <taxon>Pentapetalae</taxon>
        <taxon>rosids</taxon>
        <taxon>malvids</taxon>
        <taxon>Sapindales</taxon>
        <taxon>Sapindaceae</taxon>
        <taxon>Sapindoideae</taxon>
        <taxon>Paullinieae</taxon>
        <taxon>Paullinia</taxon>
    </lineage>
</organism>
<protein>
    <submittedName>
        <fullName evidence="5">Caffeine synthase</fullName>
        <ecNumber evidence="5">2.1.1.160</ecNumber>
    </submittedName>
</protein>
<evidence type="ECO:0000256" key="1">
    <source>
        <dbReference type="ARBA" id="ARBA00022603"/>
    </source>
</evidence>
<evidence type="ECO:0000313" key="5">
    <source>
        <dbReference type="EMBL" id="DAA64605.1"/>
    </source>
</evidence>
<evidence type="ECO:0000256" key="4">
    <source>
        <dbReference type="ARBA" id="ARBA00022842"/>
    </source>
</evidence>
<keyword evidence="1 5" id="KW-0489">Methyltransferase</keyword>
<dbReference type="SUPFAM" id="SSF53335">
    <property type="entry name" value="S-adenosyl-L-methionine-dependent methyltransferases"/>
    <property type="match status" value="1"/>
</dbReference>
<dbReference type="Pfam" id="PF03492">
    <property type="entry name" value="Methyltransf_7"/>
    <property type="match status" value="1"/>
</dbReference>
<dbReference type="InterPro" id="IPR005299">
    <property type="entry name" value="MeTrfase_7"/>
</dbReference>
<dbReference type="Gene3D" id="1.10.1200.270">
    <property type="entry name" value="Methyltransferase, alpha-helical capping domain"/>
    <property type="match status" value="1"/>
</dbReference>
<dbReference type="EC" id="2.1.1.160" evidence="5"/>
<name>A0A061DEC0_9ROSI</name>